<feature type="transmembrane region" description="Helical" evidence="2">
    <location>
        <begin position="118"/>
        <end position="142"/>
    </location>
</feature>
<keyword evidence="2" id="KW-1133">Transmembrane helix</keyword>
<keyword evidence="2" id="KW-0472">Membrane</keyword>
<dbReference type="AlphaFoldDB" id="A0A6A6HD52"/>
<dbReference type="EMBL" id="ML991791">
    <property type="protein sequence ID" value="KAF2235430.1"/>
    <property type="molecule type" value="Genomic_DNA"/>
</dbReference>
<feature type="transmembrane region" description="Helical" evidence="2">
    <location>
        <begin position="86"/>
        <end position="106"/>
    </location>
</feature>
<name>A0A6A6HD52_VIRVR</name>
<organism evidence="3 4">
    <name type="scientific">Viridothelium virens</name>
    <name type="common">Speckled blister lichen</name>
    <name type="synonym">Trypethelium virens</name>
    <dbReference type="NCBI Taxonomy" id="1048519"/>
    <lineage>
        <taxon>Eukaryota</taxon>
        <taxon>Fungi</taxon>
        <taxon>Dikarya</taxon>
        <taxon>Ascomycota</taxon>
        <taxon>Pezizomycotina</taxon>
        <taxon>Dothideomycetes</taxon>
        <taxon>Dothideomycetes incertae sedis</taxon>
        <taxon>Trypetheliales</taxon>
        <taxon>Trypetheliaceae</taxon>
        <taxon>Viridothelium</taxon>
    </lineage>
</organism>
<evidence type="ECO:0000256" key="1">
    <source>
        <dbReference type="SAM" id="MobiDB-lite"/>
    </source>
</evidence>
<feature type="compositionally biased region" description="Polar residues" evidence="1">
    <location>
        <begin position="233"/>
        <end position="256"/>
    </location>
</feature>
<accession>A0A6A6HD52</accession>
<proteinExistence type="predicted"/>
<evidence type="ECO:0000256" key="2">
    <source>
        <dbReference type="SAM" id="Phobius"/>
    </source>
</evidence>
<feature type="transmembrane region" description="Helical" evidence="2">
    <location>
        <begin position="176"/>
        <end position="199"/>
    </location>
</feature>
<sequence length="288" mass="31692">MAPVIWGLDLSEMKWSKFKSSYMWNNEWHLRRTKFVVYQLAMITTVVSESLGTDALSDYVQQEDYLSHRGFTELNNDFIGIASYNIFNGIYIATIFGGGFFFDLFWPARAESVPVRIAWKVCGILACFSCAATAIAMTYIVVTGHATIPGQVPPQVLAGLPKSKDAPLRYRDSGRAMASAMLLWPGLLATIASTILLWFANNHNEVYGAEATHVREQNEKERRDLESGEAGPTGSSATEQTNGLNNGTRDGTQVNGNHEPKPTHNSMSPQMNGDEQHAAQGQGTYTGT</sequence>
<feature type="compositionally biased region" description="Basic and acidic residues" evidence="1">
    <location>
        <begin position="212"/>
        <end position="226"/>
    </location>
</feature>
<dbReference type="Proteomes" id="UP000800092">
    <property type="component" value="Unassembled WGS sequence"/>
</dbReference>
<feature type="compositionally biased region" description="Polar residues" evidence="1">
    <location>
        <begin position="263"/>
        <end position="288"/>
    </location>
</feature>
<gene>
    <name evidence="3" type="ORF">EV356DRAFT_500302</name>
</gene>
<reference evidence="3" key="1">
    <citation type="journal article" date="2020" name="Stud. Mycol.">
        <title>101 Dothideomycetes genomes: a test case for predicting lifestyles and emergence of pathogens.</title>
        <authorList>
            <person name="Haridas S."/>
            <person name="Albert R."/>
            <person name="Binder M."/>
            <person name="Bloem J."/>
            <person name="Labutti K."/>
            <person name="Salamov A."/>
            <person name="Andreopoulos B."/>
            <person name="Baker S."/>
            <person name="Barry K."/>
            <person name="Bills G."/>
            <person name="Bluhm B."/>
            <person name="Cannon C."/>
            <person name="Castanera R."/>
            <person name="Culley D."/>
            <person name="Daum C."/>
            <person name="Ezra D."/>
            <person name="Gonzalez J."/>
            <person name="Henrissat B."/>
            <person name="Kuo A."/>
            <person name="Liang C."/>
            <person name="Lipzen A."/>
            <person name="Lutzoni F."/>
            <person name="Magnuson J."/>
            <person name="Mondo S."/>
            <person name="Nolan M."/>
            <person name="Ohm R."/>
            <person name="Pangilinan J."/>
            <person name="Park H.-J."/>
            <person name="Ramirez L."/>
            <person name="Alfaro M."/>
            <person name="Sun H."/>
            <person name="Tritt A."/>
            <person name="Yoshinaga Y."/>
            <person name="Zwiers L.-H."/>
            <person name="Turgeon B."/>
            <person name="Goodwin S."/>
            <person name="Spatafora J."/>
            <person name="Crous P."/>
            <person name="Grigoriev I."/>
        </authorList>
    </citation>
    <scope>NUCLEOTIDE SEQUENCE</scope>
    <source>
        <strain evidence="3">Tuck. ex Michener</strain>
    </source>
</reference>
<protein>
    <submittedName>
        <fullName evidence="3">Uncharacterized protein</fullName>
    </submittedName>
</protein>
<evidence type="ECO:0000313" key="3">
    <source>
        <dbReference type="EMBL" id="KAF2235430.1"/>
    </source>
</evidence>
<dbReference type="OrthoDB" id="3596006at2759"/>
<keyword evidence="2" id="KW-0812">Transmembrane</keyword>
<feature type="region of interest" description="Disordered" evidence="1">
    <location>
        <begin position="212"/>
        <end position="288"/>
    </location>
</feature>
<keyword evidence="4" id="KW-1185">Reference proteome</keyword>
<evidence type="ECO:0000313" key="4">
    <source>
        <dbReference type="Proteomes" id="UP000800092"/>
    </source>
</evidence>